<reference evidence="1" key="1">
    <citation type="submission" date="2020-04" db="EMBL/GenBank/DDBJ databases">
        <authorList>
            <person name="Zhang T."/>
        </authorList>
    </citation>
    <scope>NUCLEOTIDE SEQUENCE</scope>
    <source>
        <strain evidence="1">HKST-UBA09</strain>
    </source>
</reference>
<protein>
    <submittedName>
        <fullName evidence="1">Uncharacterized protein</fullName>
    </submittedName>
</protein>
<accession>A0A955LC19</accession>
<reference evidence="1" key="2">
    <citation type="journal article" date="2021" name="Microbiome">
        <title>Successional dynamics and alternative stable states in a saline activated sludge microbial community over 9 years.</title>
        <authorList>
            <person name="Wang Y."/>
            <person name="Ye J."/>
            <person name="Ju F."/>
            <person name="Liu L."/>
            <person name="Boyd J.A."/>
            <person name="Deng Y."/>
            <person name="Parks D.H."/>
            <person name="Jiang X."/>
            <person name="Yin X."/>
            <person name="Woodcroft B.J."/>
            <person name="Tyson G.W."/>
            <person name="Hugenholtz P."/>
            <person name="Polz M.F."/>
            <person name="Zhang T."/>
        </authorList>
    </citation>
    <scope>NUCLEOTIDE SEQUENCE</scope>
    <source>
        <strain evidence="1">HKST-UBA09</strain>
    </source>
</reference>
<comment type="caution">
    <text evidence="1">The sequence shown here is derived from an EMBL/GenBank/DDBJ whole genome shotgun (WGS) entry which is preliminary data.</text>
</comment>
<dbReference type="EMBL" id="JAGQLF010000104">
    <property type="protein sequence ID" value="MCA9387374.1"/>
    <property type="molecule type" value="Genomic_DNA"/>
</dbReference>
<name>A0A955LC19_9BACT</name>
<evidence type="ECO:0000313" key="1">
    <source>
        <dbReference type="EMBL" id="MCA9387374.1"/>
    </source>
</evidence>
<organism evidence="1 2">
    <name type="scientific">Candidatus Dojkabacteria bacterium</name>
    <dbReference type="NCBI Taxonomy" id="2099670"/>
    <lineage>
        <taxon>Bacteria</taxon>
        <taxon>Candidatus Dojkabacteria</taxon>
    </lineage>
</organism>
<dbReference type="Proteomes" id="UP000714915">
    <property type="component" value="Unassembled WGS sequence"/>
</dbReference>
<dbReference type="AlphaFoldDB" id="A0A955LC19"/>
<evidence type="ECO:0000313" key="2">
    <source>
        <dbReference type="Proteomes" id="UP000714915"/>
    </source>
</evidence>
<gene>
    <name evidence="1" type="ORF">KC669_05060</name>
</gene>
<sequence length="248" mass="28914">MEFDPLQDTKDASNENLLTQEEQIYQYLTGLNYGRVIDLADAHLTSQIARVNDLKDQNVKVELIGVRAILNEMANYVYDRSVKLELVSNLIAYILEKDINLFDSQYTSDLKIGQYLADMVYNDQYKLSGIERMHKYPALYRNIWNKIKDDYDPVSILGIRANNLLNRWGSKRRTSYGLNIKNLDKNLHLLSFLESNELVRTSHRYGEEIDPRSYLADKYLFGGFLYTQKEVAADIAYLHTYSYLEHAI</sequence>
<proteinExistence type="predicted"/>